<name>A0ABX2D435_9CYAN</name>
<keyword evidence="2" id="KW-1185">Reference proteome</keyword>
<sequence>MHTNAYFVLFLWVMSEASASTDQVSALALAPFSNGDSSIMKYEGYLKPWAIARLLPSLQWAIVGRYRSRSDAEGHLQLFRQRVPNIRFEVVFDLPSRRG</sequence>
<protein>
    <recommendedName>
        <fullName evidence="3">SPOR domain-containing protein</fullName>
    </recommendedName>
</protein>
<proteinExistence type="predicted"/>
<gene>
    <name evidence="1" type="ORF">E5S67_05037</name>
</gene>
<evidence type="ECO:0000313" key="1">
    <source>
        <dbReference type="EMBL" id="NQE37268.1"/>
    </source>
</evidence>
<accession>A0ABX2D435</accession>
<reference evidence="1 2" key="1">
    <citation type="journal article" date="2020" name="Sci. Rep.">
        <title>A novel cyanobacterial geosmin producer, revising GeoA distribution and dispersion patterns in Bacteria.</title>
        <authorList>
            <person name="Churro C."/>
            <person name="Semedo-Aguiar A.P."/>
            <person name="Silva A.D."/>
            <person name="Pereira-Leal J.B."/>
            <person name="Leite R.B."/>
        </authorList>
    </citation>
    <scope>NUCLEOTIDE SEQUENCE [LARGE SCALE GENOMIC DNA]</scope>
    <source>
        <strain evidence="1 2">IPMA8</strain>
    </source>
</reference>
<evidence type="ECO:0000313" key="2">
    <source>
        <dbReference type="Proteomes" id="UP000702425"/>
    </source>
</evidence>
<evidence type="ECO:0008006" key="3">
    <source>
        <dbReference type="Google" id="ProtNLM"/>
    </source>
</evidence>
<dbReference type="EMBL" id="SRRZ01000120">
    <property type="protein sequence ID" value="NQE37268.1"/>
    <property type="molecule type" value="Genomic_DNA"/>
</dbReference>
<comment type="caution">
    <text evidence="1">The sequence shown here is derived from an EMBL/GenBank/DDBJ whole genome shotgun (WGS) entry which is preliminary data.</text>
</comment>
<dbReference type="Proteomes" id="UP000702425">
    <property type="component" value="Unassembled WGS sequence"/>
</dbReference>
<organism evidence="1 2">
    <name type="scientific">Microcoleus asticus IPMA8</name>
    <dbReference type="NCBI Taxonomy" id="2563858"/>
    <lineage>
        <taxon>Bacteria</taxon>
        <taxon>Bacillati</taxon>
        <taxon>Cyanobacteriota</taxon>
        <taxon>Cyanophyceae</taxon>
        <taxon>Oscillatoriophycideae</taxon>
        <taxon>Oscillatoriales</taxon>
        <taxon>Microcoleaceae</taxon>
        <taxon>Microcoleus</taxon>
        <taxon>Microcoleus asticus</taxon>
    </lineage>
</organism>